<keyword evidence="4" id="KW-1185">Reference proteome</keyword>
<comment type="caution">
    <text evidence="3">The sequence shown here is derived from an EMBL/GenBank/DDBJ whole genome shotgun (WGS) entry which is preliminary data.</text>
</comment>
<feature type="chain" id="PRO_5045124577" description="GH18 domain-containing protein" evidence="1">
    <location>
        <begin position="27"/>
        <end position="522"/>
    </location>
</feature>
<dbReference type="InterPro" id="IPR001223">
    <property type="entry name" value="Glyco_hydro18_cat"/>
</dbReference>
<evidence type="ECO:0000259" key="2">
    <source>
        <dbReference type="PROSITE" id="PS51910"/>
    </source>
</evidence>
<dbReference type="SUPFAM" id="SSF51445">
    <property type="entry name" value="(Trans)glycosidases"/>
    <property type="match status" value="1"/>
</dbReference>
<dbReference type="PANTHER" id="PTHR46066:SF2">
    <property type="entry name" value="CHITINASE DOMAIN-CONTAINING PROTEIN 1"/>
    <property type="match status" value="1"/>
</dbReference>
<organism evidence="3 4">
    <name type="scientific">Megasphaera hominis</name>
    <dbReference type="NCBI Taxonomy" id="159836"/>
    <lineage>
        <taxon>Bacteria</taxon>
        <taxon>Bacillati</taxon>
        <taxon>Bacillota</taxon>
        <taxon>Negativicutes</taxon>
        <taxon>Veillonellales</taxon>
        <taxon>Veillonellaceae</taxon>
        <taxon>Megasphaera</taxon>
    </lineage>
</organism>
<protein>
    <recommendedName>
        <fullName evidence="2">GH18 domain-containing protein</fullName>
    </recommendedName>
</protein>
<dbReference type="Gene3D" id="3.10.50.10">
    <property type="match status" value="1"/>
</dbReference>
<dbReference type="SMART" id="SM00636">
    <property type="entry name" value="Glyco_18"/>
    <property type="match status" value="1"/>
</dbReference>
<dbReference type="InterPro" id="IPR029070">
    <property type="entry name" value="Chitinase_insertion_sf"/>
</dbReference>
<name>A0ABR6VJL3_9FIRM</name>
<dbReference type="Pfam" id="PF00704">
    <property type="entry name" value="Glyco_hydro_18"/>
    <property type="match status" value="1"/>
</dbReference>
<dbReference type="RefSeq" id="WP_186503868.1">
    <property type="nucleotide sequence ID" value="NZ_JACOGK010000028.1"/>
</dbReference>
<sequence>MVYKGIAKKLALLAVLVMTTGNAVWAAQSDSAGKEADPAFSVPVVQNPIKSGTIKDLQIVDDGQRWLVTDKALEQYGVYANPDKEGQYWFRLPQNATAEKVLGQDRNVSLTLPGAKSKEGRNISIGRIRRFLGISYVLDGETKSLLPPAKAKRTAAELKQSVPSAPEITKKGNLGMVLFWDPVMDEKSPIPELKTKQPVLSPCAFRLSSKGIVLRNPDLDTLITSWQEKGYAIWPLVDNDFSPKLTHEVLSQPNLRKQLIKELIGYSILYDFAGYNIDFENVNYSDRDLLTQFVREFSDVAHAYGLKVSMDVTAPSDSPNWSMVYNRQALGKSLDYVMLMAYDQVGRTSPVAGPTATLPWVETSIKNTLQSVPAEKVILGMPLYMRVWYEAANGKDLPKDLADWPAAVTETAVEAGNGTKQAAAAKAAAKKPKLFVRTLTLADSQAVRNKYKSSVVWDNALGLYKLDVQLPEGRLKIWFEDDKSLKEKVKLIPQYHLGGASFWRKGFEPANFWQGFAKHELT</sequence>
<gene>
    <name evidence="3" type="ORF">H8J70_09390</name>
</gene>
<evidence type="ECO:0000313" key="3">
    <source>
        <dbReference type="EMBL" id="MBC3537464.1"/>
    </source>
</evidence>
<proteinExistence type="predicted"/>
<dbReference type="InterPro" id="IPR017853">
    <property type="entry name" value="GH"/>
</dbReference>
<evidence type="ECO:0000256" key="1">
    <source>
        <dbReference type="SAM" id="SignalP"/>
    </source>
</evidence>
<dbReference type="PANTHER" id="PTHR46066">
    <property type="entry name" value="CHITINASE DOMAIN-CONTAINING PROTEIN 1 FAMILY MEMBER"/>
    <property type="match status" value="1"/>
</dbReference>
<feature type="signal peptide" evidence="1">
    <location>
        <begin position="1"/>
        <end position="26"/>
    </location>
</feature>
<accession>A0ABR6VJL3</accession>
<reference evidence="3 4" key="1">
    <citation type="submission" date="2020-08" db="EMBL/GenBank/DDBJ databases">
        <authorList>
            <person name="Liu C."/>
            <person name="Sun Q."/>
        </authorList>
    </citation>
    <scope>NUCLEOTIDE SEQUENCE [LARGE SCALE GENOMIC DNA]</scope>
    <source>
        <strain evidence="3 4">NSJ-59</strain>
    </source>
</reference>
<dbReference type="EMBL" id="JACOGK010000028">
    <property type="protein sequence ID" value="MBC3537464.1"/>
    <property type="molecule type" value="Genomic_DNA"/>
</dbReference>
<dbReference type="Proteomes" id="UP000606870">
    <property type="component" value="Unassembled WGS sequence"/>
</dbReference>
<dbReference type="Gene3D" id="3.20.20.80">
    <property type="entry name" value="Glycosidases"/>
    <property type="match status" value="1"/>
</dbReference>
<evidence type="ECO:0000313" key="4">
    <source>
        <dbReference type="Proteomes" id="UP000606870"/>
    </source>
</evidence>
<dbReference type="PROSITE" id="PS51910">
    <property type="entry name" value="GH18_2"/>
    <property type="match status" value="1"/>
</dbReference>
<feature type="domain" description="GH18" evidence="2">
    <location>
        <begin position="174"/>
        <end position="522"/>
    </location>
</feature>
<keyword evidence="1" id="KW-0732">Signal</keyword>
<dbReference type="InterPro" id="IPR011583">
    <property type="entry name" value="Chitinase_II/V-like_cat"/>
</dbReference>